<dbReference type="SUPFAM" id="SSF55073">
    <property type="entry name" value="Nucleotide cyclase"/>
    <property type="match status" value="1"/>
</dbReference>
<dbReference type="Gene3D" id="3.30.70.270">
    <property type="match status" value="1"/>
</dbReference>
<dbReference type="InterPro" id="IPR003660">
    <property type="entry name" value="HAMP_dom"/>
</dbReference>
<dbReference type="CDD" id="cd01948">
    <property type="entry name" value="EAL"/>
    <property type="match status" value="1"/>
</dbReference>
<dbReference type="SMART" id="SM00304">
    <property type="entry name" value="HAMP"/>
    <property type="match status" value="1"/>
</dbReference>
<dbReference type="InterPro" id="IPR043128">
    <property type="entry name" value="Rev_trsase/Diguanyl_cyclase"/>
</dbReference>
<dbReference type="GO" id="GO:0016020">
    <property type="term" value="C:membrane"/>
    <property type="evidence" value="ECO:0007669"/>
    <property type="project" value="InterPro"/>
</dbReference>
<dbReference type="Pfam" id="PF00563">
    <property type="entry name" value="EAL"/>
    <property type="match status" value="1"/>
</dbReference>
<dbReference type="InterPro" id="IPR029787">
    <property type="entry name" value="Nucleotide_cyclase"/>
</dbReference>
<dbReference type="PANTHER" id="PTHR33121:SF71">
    <property type="entry name" value="OXYGEN SENSOR PROTEIN DOSP"/>
    <property type="match status" value="1"/>
</dbReference>
<accession>A0A859D5F5</accession>
<dbReference type="PROSITE" id="PS50883">
    <property type="entry name" value="EAL"/>
    <property type="match status" value="1"/>
</dbReference>
<evidence type="ECO:0000259" key="3">
    <source>
        <dbReference type="PROSITE" id="PS50885"/>
    </source>
</evidence>
<name>A0A859D5F5_9GAMM</name>
<keyword evidence="1" id="KW-0812">Transmembrane</keyword>
<evidence type="ECO:0000259" key="4">
    <source>
        <dbReference type="PROSITE" id="PS50887"/>
    </source>
</evidence>
<gene>
    <name evidence="5" type="ORF">MP3633_3462</name>
</gene>
<organism evidence="5 6">
    <name type="scientific">Marinomonas primoryensis</name>
    <dbReference type="NCBI Taxonomy" id="178399"/>
    <lineage>
        <taxon>Bacteria</taxon>
        <taxon>Pseudomonadati</taxon>
        <taxon>Pseudomonadota</taxon>
        <taxon>Gammaproteobacteria</taxon>
        <taxon>Oceanospirillales</taxon>
        <taxon>Oceanospirillaceae</taxon>
        <taxon>Marinomonas</taxon>
    </lineage>
</organism>
<dbReference type="NCBIfam" id="TIGR00254">
    <property type="entry name" value="GGDEF"/>
    <property type="match status" value="1"/>
</dbReference>
<dbReference type="PROSITE" id="PS50885">
    <property type="entry name" value="HAMP"/>
    <property type="match status" value="1"/>
</dbReference>
<dbReference type="SMART" id="SM00052">
    <property type="entry name" value="EAL"/>
    <property type="match status" value="1"/>
</dbReference>
<dbReference type="InterPro" id="IPR050706">
    <property type="entry name" value="Cyclic-di-GMP_PDE-like"/>
</dbReference>
<feature type="domain" description="EAL" evidence="2">
    <location>
        <begin position="522"/>
        <end position="775"/>
    </location>
</feature>
<dbReference type="PANTHER" id="PTHR33121">
    <property type="entry name" value="CYCLIC DI-GMP PHOSPHODIESTERASE PDEF"/>
    <property type="match status" value="1"/>
</dbReference>
<reference evidence="5 6" key="1">
    <citation type="submission" date="2020-06" db="EMBL/GenBank/DDBJ databases">
        <authorList>
            <person name="Voronona O.L."/>
            <person name="Aksenova E.I."/>
            <person name="Kunda M.S."/>
            <person name="Semenov A.N."/>
            <person name="Ryzhova N."/>
        </authorList>
    </citation>
    <scope>NUCLEOTIDE SEQUENCE [LARGE SCALE GENOMIC DNA]</scope>
    <source>
        <strain evidence="5 6">MPKMM3633</strain>
    </source>
</reference>
<feature type="domain" description="GGDEF" evidence="4">
    <location>
        <begin position="384"/>
        <end position="513"/>
    </location>
</feature>
<dbReference type="Proteomes" id="UP000509371">
    <property type="component" value="Chromosome"/>
</dbReference>
<evidence type="ECO:0000313" key="6">
    <source>
        <dbReference type="Proteomes" id="UP000509371"/>
    </source>
</evidence>
<dbReference type="GO" id="GO:0007165">
    <property type="term" value="P:signal transduction"/>
    <property type="evidence" value="ECO:0007669"/>
    <property type="project" value="InterPro"/>
</dbReference>
<evidence type="ECO:0000313" key="5">
    <source>
        <dbReference type="EMBL" id="QKK82189.1"/>
    </source>
</evidence>
<evidence type="ECO:0000259" key="2">
    <source>
        <dbReference type="PROSITE" id="PS50883"/>
    </source>
</evidence>
<dbReference type="InterPro" id="IPR035919">
    <property type="entry name" value="EAL_sf"/>
</dbReference>
<dbReference type="AlphaFoldDB" id="A0A859D5F5"/>
<dbReference type="EMBL" id="CP054301">
    <property type="protein sequence ID" value="QKK82189.1"/>
    <property type="molecule type" value="Genomic_DNA"/>
</dbReference>
<evidence type="ECO:0000256" key="1">
    <source>
        <dbReference type="SAM" id="Phobius"/>
    </source>
</evidence>
<dbReference type="Gene3D" id="3.20.20.450">
    <property type="entry name" value="EAL domain"/>
    <property type="match status" value="1"/>
</dbReference>
<dbReference type="CDD" id="cd01949">
    <property type="entry name" value="GGDEF"/>
    <property type="match status" value="1"/>
</dbReference>
<protein>
    <submittedName>
        <fullName evidence="5">EAL domain-containing protein</fullName>
    </submittedName>
</protein>
<dbReference type="KEGG" id="mpri:MP3633_3462"/>
<keyword evidence="1" id="KW-0472">Membrane</keyword>
<dbReference type="Pfam" id="PF00990">
    <property type="entry name" value="GGDEF"/>
    <property type="match status" value="1"/>
</dbReference>
<dbReference type="GO" id="GO:0071111">
    <property type="term" value="F:cyclic-guanylate-specific phosphodiesterase activity"/>
    <property type="evidence" value="ECO:0007669"/>
    <property type="project" value="InterPro"/>
</dbReference>
<dbReference type="InterPro" id="IPR029150">
    <property type="entry name" value="dCache_3"/>
</dbReference>
<dbReference type="SMART" id="SM00267">
    <property type="entry name" value="GGDEF"/>
    <property type="match status" value="1"/>
</dbReference>
<keyword evidence="1" id="KW-1133">Transmembrane helix</keyword>
<dbReference type="SUPFAM" id="SSF141868">
    <property type="entry name" value="EAL domain-like"/>
    <property type="match status" value="1"/>
</dbReference>
<dbReference type="Pfam" id="PF14827">
    <property type="entry name" value="dCache_3"/>
    <property type="match status" value="1"/>
</dbReference>
<feature type="transmembrane region" description="Helical" evidence="1">
    <location>
        <begin position="280"/>
        <end position="299"/>
    </location>
</feature>
<proteinExistence type="predicted"/>
<dbReference type="InterPro" id="IPR000160">
    <property type="entry name" value="GGDEF_dom"/>
</dbReference>
<dbReference type="PROSITE" id="PS50887">
    <property type="entry name" value="GGDEF"/>
    <property type="match status" value="1"/>
</dbReference>
<dbReference type="InterPro" id="IPR001633">
    <property type="entry name" value="EAL_dom"/>
</dbReference>
<dbReference type="Gene3D" id="6.10.340.10">
    <property type="match status" value="1"/>
</dbReference>
<sequence length="777" mass="85999">MISIKRDFKVFKSFQAQLIMFVLMLLALAQLGTALAVLSSLKEDNYRQGVNSIDVSRNVFDLFLEARAEQLTKGVEILTSDFGFKQAVATRETGTIRSVLQNHGARISADVSILVSPGGELITATQAVNVSGTISELVFAARRSGGSSISTMIALDNRAYQLVLVPVKAPNVIAWVGMAFLLDQTLAEQIKNVTGLDISFVHEIESTHTLDGVSTLPEYEKNTLFDGIGNINSILQLPMFSTDEKYLSLGVDLGVTDQWGVIHLPYGPWIESYNSTRNQLVLIFTGALALAFLFGVVLARNMTKPIGRLVDYATLIGLGADNEKVKAPEISGEFGVLSNTMKTMQDAIINREEELTYRASRDQLTGLFNQSAVELYLSEALPKVQGGLILINIRHFKNINNMLGFDVGNVLLSTVAERLKAWGGDTDMIARLNGDKFLLIFGRNISEQDCADLKCFFCEEFEVEEGSNIRLDISIAVLPFEHATADVNSAMRRLDIVADKAREESNLCVFYEIGQDENHRRQLTIIRDLPAALESGQLFVVYQPKVGLAGNDCHEAEALIRWVHPELGFVPPDEFISILEHAGSIQLLTKWVLNTVLSQLSRWWSDGHEIRVAVNLSAHDLVDEALPTMVAQALKANHLPERALALEVTESAVMKDRVKVTNVLKALQKMGVHLAIDDFGTGQSSLSYLRELPVNEVKIDRAFIQFIDTNKGDEFITKATIDLSHSLGFQVTAEGAENAEGVALLGLYHCDKIQGYFFSKPLLAEDFFKWRENFHKI</sequence>
<feature type="domain" description="HAMP" evidence="3">
    <location>
        <begin position="300"/>
        <end position="353"/>
    </location>
</feature>